<name>A0ABD2NIM4_9CUCU</name>
<keyword evidence="2" id="KW-1185">Reference proteome</keyword>
<accession>A0ABD2NIM4</accession>
<reference evidence="1 2" key="1">
    <citation type="journal article" date="2021" name="BMC Biol.">
        <title>Horizontally acquired antibacterial genes associated with adaptive radiation of ladybird beetles.</title>
        <authorList>
            <person name="Li H.S."/>
            <person name="Tang X.F."/>
            <person name="Huang Y.H."/>
            <person name="Xu Z.Y."/>
            <person name="Chen M.L."/>
            <person name="Du X.Y."/>
            <person name="Qiu B.Y."/>
            <person name="Chen P.T."/>
            <person name="Zhang W."/>
            <person name="Slipinski A."/>
            <person name="Escalona H.E."/>
            <person name="Waterhouse R.M."/>
            <person name="Zwick A."/>
            <person name="Pang H."/>
        </authorList>
    </citation>
    <scope>NUCLEOTIDE SEQUENCE [LARGE SCALE GENOMIC DNA]</scope>
    <source>
        <strain evidence="1">SYSU2018</strain>
    </source>
</reference>
<protein>
    <submittedName>
        <fullName evidence="1">Uncharacterized protein</fullName>
    </submittedName>
</protein>
<proteinExistence type="predicted"/>
<gene>
    <name evidence="1" type="ORF">HHI36_013717</name>
</gene>
<evidence type="ECO:0000313" key="2">
    <source>
        <dbReference type="Proteomes" id="UP001516400"/>
    </source>
</evidence>
<dbReference type="EMBL" id="JABFTP020000103">
    <property type="protein sequence ID" value="KAL3278389.1"/>
    <property type="molecule type" value="Genomic_DNA"/>
</dbReference>
<comment type="caution">
    <text evidence="1">The sequence shown here is derived from an EMBL/GenBank/DDBJ whole genome shotgun (WGS) entry which is preliminary data.</text>
</comment>
<evidence type="ECO:0000313" key="1">
    <source>
        <dbReference type="EMBL" id="KAL3278389.1"/>
    </source>
</evidence>
<dbReference type="AlphaFoldDB" id="A0ABD2NIM4"/>
<organism evidence="1 2">
    <name type="scientific">Cryptolaemus montrouzieri</name>
    <dbReference type="NCBI Taxonomy" id="559131"/>
    <lineage>
        <taxon>Eukaryota</taxon>
        <taxon>Metazoa</taxon>
        <taxon>Ecdysozoa</taxon>
        <taxon>Arthropoda</taxon>
        <taxon>Hexapoda</taxon>
        <taxon>Insecta</taxon>
        <taxon>Pterygota</taxon>
        <taxon>Neoptera</taxon>
        <taxon>Endopterygota</taxon>
        <taxon>Coleoptera</taxon>
        <taxon>Polyphaga</taxon>
        <taxon>Cucujiformia</taxon>
        <taxon>Coccinelloidea</taxon>
        <taxon>Coccinellidae</taxon>
        <taxon>Scymninae</taxon>
        <taxon>Scymnini</taxon>
        <taxon>Cryptolaemus</taxon>
    </lineage>
</organism>
<dbReference type="Proteomes" id="UP001516400">
    <property type="component" value="Unassembled WGS sequence"/>
</dbReference>
<sequence length="201" mass="23777">MCDMLLQYHLSGRIDRNSYGRRNYNYQEYNDLEFIDISDEYTDENIDEDIEEQHYGNRDKILNEKVTIREENIVEECVEHINKETNANIDVNIDEQHFGNQRIILNECTTGIFDTVEDSNSSQDEKVDETMLTKYNKKNNQKFRLLGKKYEGMKNIINDNEGKIIKKNAQKEEKGVREKTCTHGAEKKTDRSFYVRLLTTI</sequence>